<dbReference type="AlphaFoldDB" id="A0A497ELM6"/>
<evidence type="ECO:0000313" key="3">
    <source>
        <dbReference type="Proteomes" id="UP000278475"/>
    </source>
</evidence>
<comment type="caution">
    <text evidence="2">The sequence shown here is derived from an EMBL/GenBank/DDBJ whole genome shotgun (WGS) entry which is preliminary data.</text>
</comment>
<dbReference type="Proteomes" id="UP000278475">
    <property type="component" value="Unassembled WGS sequence"/>
</dbReference>
<keyword evidence="1" id="KW-1133">Transmembrane helix</keyword>
<evidence type="ECO:0000313" key="2">
    <source>
        <dbReference type="EMBL" id="RLE47770.1"/>
    </source>
</evidence>
<feature type="transmembrane region" description="Helical" evidence="1">
    <location>
        <begin position="427"/>
        <end position="451"/>
    </location>
</feature>
<keyword evidence="1" id="KW-0812">Transmembrane</keyword>
<keyword evidence="1" id="KW-0472">Membrane</keyword>
<accession>A0A497ELM6</accession>
<reference evidence="2 3" key="1">
    <citation type="submission" date="2018-06" db="EMBL/GenBank/DDBJ databases">
        <title>Extensive metabolic versatility and redundancy in microbially diverse, dynamic hydrothermal sediments.</title>
        <authorList>
            <person name="Dombrowski N."/>
            <person name="Teske A."/>
            <person name="Baker B.J."/>
        </authorList>
    </citation>
    <scope>NUCLEOTIDE SEQUENCE [LARGE SCALE GENOMIC DNA]</scope>
    <source>
        <strain evidence="2">B66_G16</strain>
    </source>
</reference>
<dbReference type="SUPFAM" id="SSF63829">
    <property type="entry name" value="Calcium-dependent phosphotriesterase"/>
    <property type="match status" value="1"/>
</dbReference>
<dbReference type="EMBL" id="QMQV01000107">
    <property type="protein sequence ID" value="RLE47770.1"/>
    <property type="molecule type" value="Genomic_DNA"/>
</dbReference>
<protein>
    <submittedName>
        <fullName evidence="2">Uncharacterized protein</fullName>
    </submittedName>
</protein>
<proteinExistence type="predicted"/>
<organism evidence="2 3">
    <name type="scientific">Thermoproteota archaeon</name>
    <dbReference type="NCBI Taxonomy" id="2056631"/>
    <lineage>
        <taxon>Archaea</taxon>
        <taxon>Thermoproteota</taxon>
    </lineage>
</organism>
<name>A0A497ELM6_9CREN</name>
<gene>
    <name evidence="2" type="ORF">DRJ31_08355</name>
</gene>
<sequence length="461" mass="52136">MRFRFIILLLLLASTFSSIFIQPASSISQPRYLENIPKLSPDLIVYHSGHLYVHDVVKAVIAIIDLKTGEIREINSPRMLKKFTVSGDKIILLTSDGQVLIEDLEKSRSMKLELSAPADDLEVSNRSLWISIPMLNLLRCYDLESLERIKEVKVGIASGLDKFSIMGDILWAILRDYKTLMRYGLSNGLNSTKEFEDYLQTVEAFDGGVLIATAKDEVMTLNDDLRVMDVWRLKSGSATGIILHRLGDGRIIYVSPSRWVVGEIEGEEIREIKVKGRIGGASPAEDRIWFTEVKHGKIGWISYSRPPKILEVKVEELKLGHYRGRVRVEDPDNDLQAVNLTIRHRSQLPGVPGKIEKIEMTKAEDDWWEAEFELKPGERVEVSAEALDEAGNRGLGEKIEVEARKMTTATTLKTTTSVQANWIQQNLYLVASSLLLLIPILLAVAFFRAGGRKRRKKSRRR</sequence>
<evidence type="ECO:0000256" key="1">
    <source>
        <dbReference type="SAM" id="Phobius"/>
    </source>
</evidence>